<gene>
    <name evidence="1" type="primary">purA</name>
    <name evidence="2" type="ORF">ABVT43_15560</name>
</gene>
<dbReference type="SUPFAM" id="SSF52540">
    <property type="entry name" value="P-loop containing nucleoside triphosphate hydrolases"/>
    <property type="match status" value="1"/>
</dbReference>
<keyword evidence="1" id="KW-0342">GTP-binding</keyword>
<evidence type="ECO:0000256" key="1">
    <source>
        <dbReference type="HAMAP-Rule" id="MF_00011"/>
    </source>
</evidence>
<dbReference type="RefSeq" id="WP_353897143.1">
    <property type="nucleotide sequence ID" value="NZ_JBEVCJ010000023.1"/>
</dbReference>
<keyword evidence="1" id="KW-0963">Cytoplasm</keyword>
<dbReference type="PANTHER" id="PTHR11846">
    <property type="entry name" value="ADENYLOSUCCINATE SYNTHETASE"/>
    <property type="match status" value="1"/>
</dbReference>
<keyword evidence="1" id="KW-0479">Metal-binding</keyword>
<comment type="similarity">
    <text evidence="1">Belongs to the adenylosuccinate synthetase family.</text>
</comment>
<comment type="pathway">
    <text evidence="1">Purine metabolism; AMP biosynthesis via de novo pathway; AMP from IMP: step 1/2.</text>
</comment>
<organism evidence="2 3">
    <name type="scientific">Aliikangiella maris</name>
    <dbReference type="NCBI Taxonomy" id="3162458"/>
    <lineage>
        <taxon>Bacteria</taxon>
        <taxon>Pseudomonadati</taxon>
        <taxon>Pseudomonadota</taxon>
        <taxon>Gammaproteobacteria</taxon>
        <taxon>Oceanospirillales</taxon>
        <taxon>Pleioneaceae</taxon>
        <taxon>Aliikangiella</taxon>
    </lineage>
</organism>
<keyword evidence="1 2" id="KW-0436">Ligase</keyword>
<name>A0ABV2BX98_9GAMM</name>
<comment type="cofactor">
    <cofactor evidence="1">
        <name>Mg(2+)</name>
        <dbReference type="ChEBI" id="CHEBI:18420"/>
    </cofactor>
    <text evidence="1">Binds 1 Mg(2+) ion per subunit.</text>
</comment>
<keyword evidence="1" id="KW-0658">Purine biosynthesis</keyword>
<keyword evidence="3" id="KW-1185">Reference proteome</keyword>
<comment type="caution">
    <text evidence="1">Lacks conserved residue(s) required for the propagation of feature annotation.</text>
</comment>
<keyword evidence="1" id="KW-0547">Nucleotide-binding</keyword>
<evidence type="ECO:0000313" key="3">
    <source>
        <dbReference type="Proteomes" id="UP001548189"/>
    </source>
</evidence>
<evidence type="ECO:0000313" key="2">
    <source>
        <dbReference type="EMBL" id="MET1256557.1"/>
    </source>
</evidence>
<dbReference type="InterPro" id="IPR001114">
    <property type="entry name" value="Adenylosuccinate_synthetase"/>
</dbReference>
<dbReference type="SMART" id="SM00788">
    <property type="entry name" value="Adenylsucc_synt"/>
    <property type="match status" value="1"/>
</dbReference>
<comment type="function">
    <text evidence="1">Plays an important role in the de novo pathway of purine nucleotide biosynthesis. Catalyzes the first committed step in the biosynthesis of AMP from IMP.</text>
</comment>
<comment type="caution">
    <text evidence="2">The sequence shown here is derived from an EMBL/GenBank/DDBJ whole genome shotgun (WGS) entry which is preliminary data.</text>
</comment>
<dbReference type="EMBL" id="JBEVCJ010000023">
    <property type="protein sequence ID" value="MET1256557.1"/>
    <property type="molecule type" value="Genomic_DNA"/>
</dbReference>
<comment type="catalytic activity">
    <reaction evidence="1">
        <text>IMP + L-aspartate + GTP = N(6)-(1,2-dicarboxyethyl)-AMP + GDP + phosphate + 2 H(+)</text>
        <dbReference type="Rhea" id="RHEA:15753"/>
        <dbReference type="ChEBI" id="CHEBI:15378"/>
        <dbReference type="ChEBI" id="CHEBI:29991"/>
        <dbReference type="ChEBI" id="CHEBI:37565"/>
        <dbReference type="ChEBI" id="CHEBI:43474"/>
        <dbReference type="ChEBI" id="CHEBI:57567"/>
        <dbReference type="ChEBI" id="CHEBI:58053"/>
        <dbReference type="ChEBI" id="CHEBI:58189"/>
        <dbReference type="EC" id="6.3.4.4"/>
    </reaction>
</comment>
<dbReference type="EC" id="6.3.4.4" evidence="1"/>
<comment type="subunit">
    <text evidence="1">Homodimer.</text>
</comment>
<protein>
    <recommendedName>
        <fullName evidence="1">Adenylosuccinate synthetase</fullName>
        <shortName evidence="1">AMPSase</shortName>
        <shortName evidence="1">AdSS</shortName>
        <ecNumber evidence="1">6.3.4.4</ecNumber>
    </recommendedName>
    <alternativeName>
        <fullName evidence="1">IMP--aspartate ligase</fullName>
    </alternativeName>
</protein>
<dbReference type="GO" id="GO:0004019">
    <property type="term" value="F:adenylosuccinate synthase activity"/>
    <property type="evidence" value="ECO:0007669"/>
    <property type="project" value="UniProtKB-EC"/>
</dbReference>
<dbReference type="HAMAP" id="MF_00011">
    <property type="entry name" value="Adenylosucc_synth"/>
    <property type="match status" value="1"/>
</dbReference>
<accession>A0ABV2BX98</accession>
<dbReference type="InterPro" id="IPR042111">
    <property type="entry name" value="Adenylosuccinate_synth_dom3"/>
</dbReference>
<dbReference type="InterPro" id="IPR027417">
    <property type="entry name" value="P-loop_NTPase"/>
</dbReference>
<feature type="binding site" evidence="1">
    <location>
        <begin position="62"/>
        <end position="64"/>
    </location>
    <ligand>
        <name>GTP</name>
        <dbReference type="ChEBI" id="CHEBI:37565"/>
    </ligand>
</feature>
<dbReference type="Proteomes" id="UP001548189">
    <property type="component" value="Unassembled WGS sequence"/>
</dbReference>
<dbReference type="Gene3D" id="3.90.170.10">
    <property type="entry name" value="Adenylosuccinate Synthetase, subunit A, domain 3"/>
    <property type="match status" value="1"/>
</dbReference>
<feature type="binding site" evidence="1">
    <location>
        <begin position="145"/>
        <end position="147"/>
    </location>
    <ligand>
        <name>GTP</name>
        <dbReference type="ChEBI" id="CHEBI:37565"/>
    </ligand>
</feature>
<proteinExistence type="inferred from homology"/>
<dbReference type="Pfam" id="PF00709">
    <property type="entry name" value="Adenylsucc_synt"/>
    <property type="match status" value="1"/>
</dbReference>
<sequence length="161" mass="17838">MGILRQTGHEHFNGCLVVPVINEAHQVKEVYGRKILGSKLRKGTAQHLYLPGEACGMFNLTKLDVLDGLETVKICAAYTCPENGQLNITPVSAEGFARIQPEYIELPGWSESTFGIESWDELPENARNYISKIESLIGIPIDNISTGPDHIEATTKREPFE</sequence>
<dbReference type="PANTHER" id="PTHR11846:SF0">
    <property type="entry name" value="ADENYLOSUCCINATE SYNTHETASE"/>
    <property type="match status" value="1"/>
</dbReference>
<comment type="subcellular location">
    <subcellularLocation>
        <location evidence="1">Cytoplasm</location>
    </subcellularLocation>
</comment>
<reference evidence="2 3" key="1">
    <citation type="submission" date="2024-06" db="EMBL/GenBank/DDBJ databases">
        <authorList>
            <person name="Li F."/>
        </authorList>
    </citation>
    <scope>NUCLEOTIDE SEQUENCE [LARGE SCALE GENOMIC DNA]</scope>
    <source>
        <strain evidence="2 3">GXAS 311</strain>
    </source>
</reference>
<feature type="binding site" description="in other chain" evidence="1">
    <location>
        <position position="33"/>
    </location>
    <ligand>
        <name>IMP</name>
        <dbReference type="ChEBI" id="CHEBI:58053"/>
        <note>ligand shared between dimeric partners</note>
    </ligand>
</feature>
<keyword evidence="1" id="KW-0460">Magnesium</keyword>